<dbReference type="EMBL" id="CP075371">
    <property type="protein sequence ID" value="QVT79321.1"/>
    <property type="molecule type" value="Genomic_DNA"/>
</dbReference>
<dbReference type="Pfam" id="PF04234">
    <property type="entry name" value="CopC"/>
    <property type="match status" value="1"/>
</dbReference>
<evidence type="ECO:0000256" key="2">
    <source>
        <dbReference type="ARBA" id="ARBA00022723"/>
    </source>
</evidence>
<evidence type="ECO:0000259" key="8">
    <source>
        <dbReference type="Pfam" id="PF04234"/>
    </source>
</evidence>
<keyword evidence="3 7" id="KW-0732">Signal</keyword>
<dbReference type="Proteomes" id="UP000679307">
    <property type="component" value="Chromosome"/>
</dbReference>
<feature type="transmembrane region" description="Helical" evidence="6">
    <location>
        <begin position="188"/>
        <end position="209"/>
    </location>
</feature>
<evidence type="ECO:0000313" key="9">
    <source>
        <dbReference type="EMBL" id="QVT79321.1"/>
    </source>
</evidence>
<dbReference type="InterPro" id="IPR014755">
    <property type="entry name" value="Cu-Rt/internalin_Ig-like"/>
</dbReference>
<dbReference type="InterPro" id="IPR014756">
    <property type="entry name" value="Ig_E-set"/>
</dbReference>
<evidence type="ECO:0000256" key="1">
    <source>
        <dbReference type="ARBA" id="ARBA00004196"/>
    </source>
</evidence>
<keyword evidence="4" id="KW-0186">Copper</keyword>
<gene>
    <name evidence="9" type="primary">yobA</name>
    <name evidence="9" type="ORF">ENKNEFLB_01702</name>
</gene>
<evidence type="ECO:0000256" key="3">
    <source>
        <dbReference type="ARBA" id="ARBA00022729"/>
    </source>
</evidence>
<evidence type="ECO:0000256" key="4">
    <source>
        <dbReference type="ARBA" id="ARBA00023008"/>
    </source>
</evidence>
<dbReference type="Gene3D" id="2.60.40.1220">
    <property type="match status" value="1"/>
</dbReference>
<sequence>MSPLIARTHRVPIIIAPALLTLPALLVAIPATASPASAHTDLVGSTPAAGDRVARAPGTVELVFSEDVSPDLAAVVLSVGSRQLGRLPVSQGRSTDTLLADSSALAVPDASSTTPWQVRFRVTSVDGHPIEGAVEFSVAAAPSTSSPSSPSSPSPEVSANTAAPQDEAGAGAVSSAPDAIPAAQESAAGLPIAAALVVVVLALPLLLVVGARRLRARRAPSGESTS</sequence>
<evidence type="ECO:0000256" key="5">
    <source>
        <dbReference type="SAM" id="MobiDB-lite"/>
    </source>
</evidence>
<accession>A0ABX8EI87</accession>
<evidence type="ECO:0000313" key="10">
    <source>
        <dbReference type="Proteomes" id="UP000679307"/>
    </source>
</evidence>
<feature type="region of interest" description="Disordered" evidence="5">
    <location>
        <begin position="139"/>
        <end position="176"/>
    </location>
</feature>
<name>A0ABX8EI87_9ACTN</name>
<keyword evidence="10" id="KW-1185">Reference proteome</keyword>
<organism evidence="9 10">
    <name type="scientific">Nocardioides aquaticus</name>
    <dbReference type="NCBI Taxonomy" id="160826"/>
    <lineage>
        <taxon>Bacteria</taxon>
        <taxon>Bacillati</taxon>
        <taxon>Actinomycetota</taxon>
        <taxon>Actinomycetes</taxon>
        <taxon>Propionibacteriales</taxon>
        <taxon>Nocardioidaceae</taxon>
        <taxon>Nocardioides</taxon>
    </lineage>
</organism>
<feature type="domain" description="CopC" evidence="8">
    <location>
        <begin position="39"/>
        <end position="138"/>
    </location>
</feature>
<dbReference type="InterPro" id="IPR007348">
    <property type="entry name" value="CopC_dom"/>
</dbReference>
<feature type="signal peptide" evidence="7">
    <location>
        <begin position="1"/>
        <end position="33"/>
    </location>
</feature>
<dbReference type="InterPro" id="IPR032694">
    <property type="entry name" value="CopC/D"/>
</dbReference>
<dbReference type="SUPFAM" id="SSF81296">
    <property type="entry name" value="E set domains"/>
    <property type="match status" value="1"/>
</dbReference>
<keyword evidence="6" id="KW-0812">Transmembrane</keyword>
<reference evidence="9 10" key="1">
    <citation type="submission" date="2021-05" db="EMBL/GenBank/DDBJ databases">
        <title>Complete genome of Nocardioides aquaticus KCTC 9944T isolated from meromictic and hypersaline Ekho Lake, Antarctica.</title>
        <authorList>
            <person name="Hwang K."/>
            <person name="Kim K.M."/>
            <person name="Choe H."/>
        </authorList>
    </citation>
    <scope>NUCLEOTIDE SEQUENCE [LARGE SCALE GENOMIC DNA]</scope>
    <source>
        <strain evidence="9 10">KCTC 9944</strain>
    </source>
</reference>
<feature type="compositionally biased region" description="Low complexity" evidence="5">
    <location>
        <begin position="139"/>
        <end position="159"/>
    </location>
</feature>
<comment type="subcellular location">
    <subcellularLocation>
        <location evidence="1">Cell envelope</location>
    </subcellularLocation>
</comment>
<feature type="chain" id="PRO_5045580821" evidence="7">
    <location>
        <begin position="34"/>
        <end position="226"/>
    </location>
</feature>
<dbReference type="PANTHER" id="PTHR34820">
    <property type="entry name" value="INNER MEMBRANE PROTEIN YEBZ"/>
    <property type="match status" value="1"/>
</dbReference>
<dbReference type="PANTHER" id="PTHR34820:SF4">
    <property type="entry name" value="INNER MEMBRANE PROTEIN YEBZ"/>
    <property type="match status" value="1"/>
</dbReference>
<protein>
    <submittedName>
        <fullName evidence="9">Protein YobA</fullName>
    </submittedName>
</protein>
<keyword evidence="6" id="KW-0472">Membrane</keyword>
<keyword evidence="6" id="KW-1133">Transmembrane helix</keyword>
<dbReference type="RefSeq" id="WP_214058792.1">
    <property type="nucleotide sequence ID" value="NZ_BAAAHS010000187.1"/>
</dbReference>
<keyword evidence="2" id="KW-0479">Metal-binding</keyword>
<evidence type="ECO:0000256" key="7">
    <source>
        <dbReference type="SAM" id="SignalP"/>
    </source>
</evidence>
<proteinExistence type="predicted"/>
<evidence type="ECO:0000256" key="6">
    <source>
        <dbReference type="SAM" id="Phobius"/>
    </source>
</evidence>